<accession>A0A2P7U2C8</accession>
<reference evidence="2 3" key="1">
    <citation type="submission" date="2018-03" db="EMBL/GenBank/DDBJ databases">
        <title>Neisseria weixii sp. nov., isolated from the intestinal contents of Tibetan Plateau pika (Ochotona curzoniae) in Yushu, Qinghai Province, China.</title>
        <authorList>
            <person name="Gui Z."/>
        </authorList>
    </citation>
    <scope>NUCLEOTIDE SEQUENCE [LARGE SCALE GENOMIC DNA]</scope>
    <source>
        <strain evidence="2 3">ATCC 51483</strain>
    </source>
</reference>
<dbReference type="EMBL" id="PXYY01000008">
    <property type="protein sequence ID" value="PSJ81095.1"/>
    <property type="molecule type" value="Genomic_DNA"/>
</dbReference>
<name>A0A2P7U2C8_9NEIS</name>
<dbReference type="Proteomes" id="UP000241868">
    <property type="component" value="Unassembled WGS sequence"/>
</dbReference>
<keyword evidence="3" id="KW-1185">Reference proteome</keyword>
<sequence>MSDGKNEDNHCKLTKNIKRELLRFFIPEVMARAAADILGIQPGWAMLSYRKTSRVTACHLAQEAGGVFRGLTGPDGGCFGGRRKGKRGRAAAGKAAVSGILKRQGKVGTAVAGDNGKDTLFPVVKQQTTPDSIVYTGSDRGCGVLDAGQVRASPLNRSQPFADRQNPIGGIGNCWNRAKCVLRKYKGVGRKPFPLFLKECGFHFDFGAPSGQLEMLRKWCGVWG</sequence>
<dbReference type="OrthoDB" id="8601427at2"/>
<gene>
    <name evidence="2" type="ORF">C7N83_02350</name>
</gene>
<evidence type="ECO:0000259" key="1">
    <source>
        <dbReference type="SMART" id="SM01126"/>
    </source>
</evidence>
<dbReference type="RefSeq" id="WP_106740363.1">
    <property type="nucleotide sequence ID" value="NZ_PXYY01000008.1"/>
</dbReference>
<dbReference type="SMART" id="SM01126">
    <property type="entry name" value="DDE_Tnp_IS1595"/>
    <property type="match status" value="1"/>
</dbReference>
<dbReference type="InterPro" id="IPR024445">
    <property type="entry name" value="Tnp_ISXO2-like"/>
</dbReference>
<protein>
    <submittedName>
        <fullName evidence="2">IS1595 family transposase</fullName>
    </submittedName>
</protein>
<evidence type="ECO:0000313" key="2">
    <source>
        <dbReference type="EMBL" id="PSJ81095.1"/>
    </source>
</evidence>
<evidence type="ECO:0000313" key="3">
    <source>
        <dbReference type="Proteomes" id="UP000241868"/>
    </source>
</evidence>
<feature type="domain" description="ISXO2-like transposase" evidence="1">
    <location>
        <begin position="67"/>
        <end position="205"/>
    </location>
</feature>
<organism evidence="2 3">
    <name type="scientific">Neisseria iguanae</name>
    <dbReference type="NCBI Taxonomy" id="90242"/>
    <lineage>
        <taxon>Bacteria</taxon>
        <taxon>Pseudomonadati</taxon>
        <taxon>Pseudomonadota</taxon>
        <taxon>Betaproteobacteria</taxon>
        <taxon>Neisseriales</taxon>
        <taxon>Neisseriaceae</taxon>
        <taxon>Neisseria</taxon>
    </lineage>
</organism>
<comment type="caution">
    <text evidence="2">The sequence shown here is derived from an EMBL/GenBank/DDBJ whole genome shotgun (WGS) entry which is preliminary data.</text>
</comment>
<proteinExistence type="predicted"/>
<dbReference type="AlphaFoldDB" id="A0A2P7U2C8"/>